<reference evidence="1 2" key="1">
    <citation type="submission" date="2019-06" db="EMBL/GenBank/DDBJ databases">
        <title>Sequencing the genomes of 1000 actinobacteria strains.</title>
        <authorList>
            <person name="Klenk H.-P."/>
        </authorList>
    </citation>
    <scope>NUCLEOTIDE SEQUENCE [LARGE SCALE GENOMIC DNA]</scope>
    <source>
        <strain evidence="1 2">DSM 12335</strain>
    </source>
</reference>
<evidence type="ECO:0000313" key="1">
    <source>
        <dbReference type="EMBL" id="TQL49769.1"/>
    </source>
</evidence>
<accession>A0A542YP03</accession>
<sequence length="94" mass="10415">MITVELRSTHHRFTEVVTTLEVRDDGTHRVTGSRSALDLGESMVAFPGPRIISFYDDPWLWARALPHNLTSPYLHAVIVQESPRTVQSSASAAG</sequence>
<dbReference type="EMBL" id="VFOP01000001">
    <property type="protein sequence ID" value="TQL49769.1"/>
    <property type="molecule type" value="Genomic_DNA"/>
</dbReference>
<dbReference type="RefSeq" id="WP_141783987.1">
    <property type="nucleotide sequence ID" value="NZ_BAAAIK010000003.1"/>
</dbReference>
<name>A0A542YP03_9MICO</name>
<gene>
    <name evidence="1" type="ORF">FB467_0861</name>
</gene>
<proteinExistence type="predicted"/>
<organism evidence="1 2">
    <name type="scientific">Ornithinicoccus hortensis</name>
    <dbReference type="NCBI Taxonomy" id="82346"/>
    <lineage>
        <taxon>Bacteria</taxon>
        <taxon>Bacillati</taxon>
        <taxon>Actinomycetota</taxon>
        <taxon>Actinomycetes</taxon>
        <taxon>Micrococcales</taxon>
        <taxon>Intrasporangiaceae</taxon>
        <taxon>Ornithinicoccus</taxon>
    </lineage>
</organism>
<evidence type="ECO:0000313" key="2">
    <source>
        <dbReference type="Proteomes" id="UP000319516"/>
    </source>
</evidence>
<comment type="caution">
    <text evidence="1">The sequence shown here is derived from an EMBL/GenBank/DDBJ whole genome shotgun (WGS) entry which is preliminary data.</text>
</comment>
<dbReference type="AlphaFoldDB" id="A0A542YP03"/>
<dbReference type="Proteomes" id="UP000319516">
    <property type="component" value="Unassembled WGS sequence"/>
</dbReference>
<protein>
    <submittedName>
        <fullName evidence="1">Uncharacterized protein</fullName>
    </submittedName>
</protein>
<keyword evidence="2" id="KW-1185">Reference proteome</keyword>